<evidence type="ECO:0000313" key="2">
    <source>
        <dbReference type="Proteomes" id="UP000834106"/>
    </source>
</evidence>
<dbReference type="Proteomes" id="UP000834106">
    <property type="component" value="Chromosome 23"/>
</dbReference>
<reference evidence="1" key="1">
    <citation type="submission" date="2023-05" db="EMBL/GenBank/DDBJ databases">
        <authorList>
            <person name="Huff M."/>
        </authorList>
    </citation>
    <scope>NUCLEOTIDE SEQUENCE</scope>
</reference>
<dbReference type="EMBL" id="OU503058">
    <property type="protein sequence ID" value="CAI9787194.1"/>
    <property type="molecule type" value="Genomic_DNA"/>
</dbReference>
<keyword evidence="2" id="KW-1185">Reference proteome</keyword>
<accession>A0AAD2EE18</accession>
<protein>
    <submittedName>
        <fullName evidence="1">Uncharacterized protein</fullName>
    </submittedName>
</protein>
<name>A0AAD2EE18_9LAMI</name>
<gene>
    <name evidence="1" type="ORF">FPE_LOCUS34624</name>
</gene>
<sequence>MAKKKIVYGTRSTATGTDADLYTLSMEAAKELLLILLATFGENDVDHSCRDILSASIFYLQQLVGRNHRLLPSVVSTLPLLLLFGSSSIDMEFSFGLGISLPLLLSKIHCSVEANSAWKW</sequence>
<organism evidence="1 2">
    <name type="scientific">Fraxinus pennsylvanica</name>
    <dbReference type="NCBI Taxonomy" id="56036"/>
    <lineage>
        <taxon>Eukaryota</taxon>
        <taxon>Viridiplantae</taxon>
        <taxon>Streptophyta</taxon>
        <taxon>Embryophyta</taxon>
        <taxon>Tracheophyta</taxon>
        <taxon>Spermatophyta</taxon>
        <taxon>Magnoliopsida</taxon>
        <taxon>eudicotyledons</taxon>
        <taxon>Gunneridae</taxon>
        <taxon>Pentapetalae</taxon>
        <taxon>asterids</taxon>
        <taxon>lamiids</taxon>
        <taxon>Lamiales</taxon>
        <taxon>Oleaceae</taxon>
        <taxon>Oleeae</taxon>
        <taxon>Fraxinus</taxon>
    </lineage>
</organism>
<dbReference type="AlphaFoldDB" id="A0AAD2EE18"/>
<evidence type="ECO:0000313" key="1">
    <source>
        <dbReference type="EMBL" id="CAI9787194.1"/>
    </source>
</evidence>
<proteinExistence type="predicted"/>